<feature type="region of interest" description="Disordered" evidence="1">
    <location>
        <begin position="563"/>
        <end position="609"/>
    </location>
</feature>
<dbReference type="Proteomes" id="UP000672032">
    <property type="component" value="Chromosome 5"/>
</dbReference>
<feature type="transmembrane region" description="Helical" evidence="2">
    <location>
        <begin position="317"/>
        <end position="337"/>
    </location>
</feature>
<feature type="region of interest" description="Disordered" evidence="1">
    <location>
        <begin position="498"/>
        <end position="549"/>
    </location>
</feature>
<feature type="compositionally biased region" description="Low complexity" evidence="1">
    <location>
        <begin position="478"/>
        <end position="487"/>
    </location>
</feature>
<evidence type="ECO:0000313" key="4">
    <source>
        <dbReference type="Proteomes" id="UP000672032"/>
    </source>
</evidence>
<feature type="compositionally biased region" description="Basic and acidic residues" evidence="1">
    <location>
        <begin position="498"/>
        <end position="512"/>
    </location>
</feature>
<feature type="compositionally biased region" description="Polar residues" evidence="1">
    <location>
        <begin position="440"/>
        <end position="452"/>
    </location>
</feature>
<feature type="compositionally biased region" description="Acidic residues" evidence="1">
    <location>
        <begin position="533"/>
        <end position="543"/>
    </location>
</feature>
<protein>
    <submittedName>
        <fullName evidence="3">Uncharacterized protein</fullName>
    </submittedName>
</protein>
<accession>A0A8A3PJV7</accession>
<keyword evidence="2" id="KW-1133">Transmembrane helix</keyword>
<dbReference type="OrthoDB" id="3555436at2759"/>
<feature type="region of interest" description="Disordered" evidence="1">
    <location>
        <begin position="20"/>
        <end position="42"/>
    </location>
</feature>
<dbReference type="AlphaFoldDB" id="A0A8A3PJV7"/>
<keyword evidence="2" id="KW-0472">Membrane</keyword>
<keyword evidence="2" id="KW-0812">Transmembrane</keyword>
<evidence type="ECO:0000256" key="1">
    <source>
        <dbReference type="SAM" id="MobiDB-lite"/>
    </source>
</evidence>
<reference evidence="3" key="1">
    <citation type="submission" date="2020-10" db="EMBL/GenBank/DDBJ databases">
        <title>Genome Sequence of Monilinia vaccinii-corymbosi Sheds Light on Mummy Berry Disease Infection of Blueberry and Mating Type.</title>
        <authorList>
            <person name="Yow A.G."/>
            <person name="Zhang Y."/>
            <person name="Bansal K."/>
            <person name="Eacker S.M."/>
            <person name="Sullivan S."/>
            <person name="Liachko I."/>
            <person name="Cubeta M.A."/>
            <person name="Rollins J.A."/>
            <person name="Ashrafi H."/>
        </authorList>
    </citation>
    <scope>NUCLEOTIDE SEQUENCE</scope>
    <source>
        <strain evidence="3">RL-1</strain>
    </source>
</reference>
<evidence type="ECO:0000256" key="2">
    <source>
        <dbReference type="SAM" id="Phobius"/>
    </source>
</evidence>
<dbReference type="EMBL" id="CP063409">
    <property type="protein sequence ID" value="QSZ35380.1"/>
    <property type="molecule type" value="Genomic_DNA"/>
</dbReference>
<feature type="compositionally biased region" description="Low complexity" evidence="1">
    <location>
        <begin position="351"/>
        <end position="373"/>
    </location>
</feature>
<organism evidence="3 4">
    <name type="scientific">Monilinia vaccinii-corymbosi</name>
    <dbReference type="NCBI Taxonomy" id="61207"/>
    <lineage>
        <taxon>Eukaryota</taxon>
        <taxon>Fungi</taxon>
        <taxon>Dikarya</taxon>
        <taxon>Ascomycota</taxon>
        <taxon>Pezizomycotina</taxon>
        <taxon>Leotiomycetes</taxon>
        <taxon>Helotiales</taxon>
        <taxon>Sclerotiniaceae</taxon>
        <taxon>Monilinia</taxon>
    </lineage>
</organism>
<feature type="compositionally biased region" description="Basic and acidic residues" evidence="1">
    <location>
        <begin position="598"/>
        <end position="609"/>
    </location>
</feature>
<proteinExistence type="predicted"/>
<feature type="region of interest" description="Disordered" evidence="1">
    <location>
        <begin position="391"/>
        <end position="464"/>
    </location>
</feature>
<evidence type="ECO:0000313" key="3">
    <source>
        <dbReference type="EMBL" id="QSZ35380.1"/>
    </source>
</evidence>
<feature type="region of interest" description="Disordered" evidence="1">
    <location>
        <begin position="341"/>
        <end position="376"/>
    </location>
</feature>
<sequence>MIVSTERWRALTTRLGLLGTVMGGDHGQGNPNTRSSKDDRGTKTMTMTMTMSRDAEQSSRMFPTLWQNFPTTMHLDRNYKFSFTVVDEGFPHIPVLMLCYAEAPQARGLSDSNTRSVLANISYTCPQTPGDADHKSCNLTSRATIPWDVTVGFSPTIPASDFAARGYQNNSTNSFFFCFTMDDLKAGDAKFRCSSYSPFFGLEAAIPSPVAIKVQQQEPTAVPPITSSTSATQTAAATTVLEITASLSILSIFASSPTSLPSSLSQSTYTSHATTVTTTLTSPPTSTSNSNSVSATMASTSSVAPSHSPGLPLSAKIGTIILTFLLLLLLLATILLLHRRQRQRNPPPSNPSRSPKNLLLPKNNNNNNNNNNNDSRDRFIAEKLGLALAHRTHTNTPPLTSRGAGMGMGGAAAYEHEDGGRTAGVRAHAHAPGTALTADTAVSSSQAASTLRSGGDRDGEGDEMGNRAMAIGVASGASRPVSPPVCVRVRDGATDLDLDLGREREREREQGSREQSGIGEERRIFDRDRDPYADADDDDDDDVSGTGLGAMYRGTLHAHAHAPFLSEPGMSAEEVARLEEDEEEERRIDEAIAEAEAEEGRRRAGERGK</sequence>
<feature type="compositionally biased region" description="Basic and acidic residues" evidence="1">
    <location>
        <begin position="519"/>
        <end position="532"/>
    </location>
</feature>
<name>A0A8A3PJV7_9HELO</name>
<gene>
    <name evidence="3" type="ORF">DSL72_008250</name>
</gene>
<keyword evidence="4" id="KW-1185">Reference proteome</keyword>
<feature type="region of interest" description="Disordered" evidence="1">
    <location>
        <begin position="473"/>
        <end position="492"/>
    </location>
</feature>